<dbReference type="Proteomes" id="UP001228504">
    <property type="component" value="Unassembled WGS sequence"/>
</dbReference>
<dbReference type="PANTHER" id="PTHR33231:SF1">
    <property type="entry name" value="30S RIBOSOMAL PROTEIN"/>
    <property type="match status" value="1"/>
</dbReference>
<name>A0ABT9UQ69_9FIRM</name>
<dbReference type="SUPFAM" id="SSF69754">
    <property type="entry name" value="Ribosome binding protein Y (YfiA homologue)"/>
    <property type="match status" value="1"/>
</dbReference>
<comment type="subunit">
    <text evidence="2">Interacts with 100S ribosomes.</text>
</comment>
<dbReference type="NCBIfam" id="TIGR00741">
    <property type="entry name" value="yfiA"/>
    <property type="match status" value="1"/>
</dbReference>
<dbReference type="HAMAP" id="MF_00839">
    <property type="entry name" value="HPF"/>
    <property type="match status" value="1"/>
</dbReference>
<evidence type="ECO:0000256" key="1">
    <source>
        <dbReference type="ARBA" id="ARBA00022845"/>
    </source>
</evidence>
<protein>
    <recommendedName>
        <fullName evidence="2">Ribosome hibernation promoting factor</fullName>
        <shortName evidence="2">HPF</shortName>
    </recommendedName>
</protein>
<reference evidence="4 5" key="1">
    <citation type="submission" date="2023-07" db="EMBL/GenBank/DDBJ databases">
        <title>Genomic Encyclopedia of Type Strains, Phase IV (KMG-IV): sequencing the most valuable type-strain genomes for metagenomic binning, comparative biology and taxonomic classification.</title>
        <authorList>
            <person name="Goeker M."/>
        </authorList>
    </citation>
    <scope>NUCLEOTIDE SEQUENCE [LARGE SCALE GENOMIC DNA]</scope>
    <source>
        <strain evidence="4 5">DSM 20694</strain>
    </source>
</reference>
<comment type="function">
    <text evidence="2">Required for dimerization of active 70S ribosomes into 100S ribosomes in stationary phase; 100S ribosomes are translationally inactive and sometimes present during exponential growth.</text>
</comment>
<evidence type="ECO:0000313" key="5">
    <source>
        <dbReference type="Proteomes" id="UP001228504"/>
    </source>
</evidence>
<dbReference type="InterPro" id="IPR032528">
    <property type="entry name" value="Ribosom_S30AE_C"/>
</dbReference>
<proteinExistence type="inferred from homology"/>
<feature type="domain" description="Sigma 54 modulation/S30EA ribosomal protein C-terminal" evidence="3">
    <location>
        <begin position="130"/>
        <end position="185"/>
    </location>
</feature>
<dbReference type="Pfam" id="PF02482">
    <property type="entry name" value="Ribosomal_S30AE"/>
    <property type="match status" value="1"/>
</dbReference>
<dbReference type="Pfam" id="PF16321">
    <property type="entry name" value="Ribosom_S30AE_C"/>
    <property type="match status" value="1"/>
</dbReference>
<comment type="similarity">
    <text evidence="2">Belongs to the HPF/YfiA ribosome-associated protein family. Long HPF subfamily.</text>
</comment>
<keyword evidence="1 2" id="KW-0810">Translation regulation</keyword>
<accession>A0ABT9UQ69</accession>
<dbReference type="Gene3D" id="3.30.505.50">
    <property type="entry name" value="Sigma 54 modulation/S30EA ribosomal protein, C-terminal domain"/>
    <property type="match status" value="1"/>
</dbReference>
<organism evidence="4 5">
    <name type="scientific">Eubacterium multiforme</name>
    <dbReference type="NCBI Taxonomy" id="83339"/>
    <lineage>
        <taxon>Bacteria</taxon>
        <taxon>Bacillati</taxon>
        <taxon>Bacillota</taxon>
        <taxon>Clostridia</taxon>
        <taxon>Eubacteriales</taxon>
        <taxon>Eubacteriaceae</taxon>
        <taxon>Eubacterium</taxon>
    </lineage>
</organism>
<evidence type="ECO:0000256" key="2">
    <source>
        <dbReference type="HAMAP-Rule" id="MF_00839"/>
    </source>
</evidence>
<gene>
    <name evidence="2" type="primary">hpf</name>
    <name evidence="4" type="ORF">J2S18_000709</name>
</gene>
<dbReference type="InterPro" id="IPR034694">
    <property type="entry name" value="HPF_long/plastid"/>
</dbReference>
<dbReference type="EMBL" id="JAUSUF010000001">
    <property type="protein sequence ID" value="MDQ0148792.1"/>
    <property type="molecule type" value="Genomic_DNA"/>
</dbReference>
<dbReference type="InterPro" id="IPR038416">
    <property type="entry name" value="Ribosom_S30AE_C_sf"/>
</dbReference>
<keyword evidence="2" id="KW-0963">Cytoplasm</keyword>
<dbReference type="CDD" id="cd00552">
    <property type="entry name" value="RaiA"/>
    <property type="match status" value="1"/>
</dbReference>
<dbReference type="InterPro" id="IPR003489">
    <property type="entry name" value="RHF/RaiA"/>
</dbReference>
<keyword evidence="5" id="KW-1185">Reference proteome</keyword>
<evidence type="ECO:0000313" key="4">
    <source>
        <dbReference type="EMBL" id="MDQ0148792.1"/>
    </source>
</evidence>
<sequence length="191" mass="21980">MKSSKLNLEHMRGAGLMKVTVVTKNMELTPALREMVEKKVSKLDKYFESNVSAKATLSVQKNRHRVEIAIPFNGVLLRAEEITDDMYKSIDKVQEKLVRQIRKQRTKLAKRQNDSLRFAELAADDSINENEGKLVKTKKFAVKPMNVDEAILQMELIGHNFFVYKDADTNNISVLYKRKDGDYGLLEPDYK</sequence>
<comment type="subcellular location">
    <subcellularLocation>
        <location evidence="2">Cytoplasm</location>
    </subcellularLocation>
</comment>
<comment type="caution">
    <text evidence="4">The sequence shown here is derived from an EMBL/GenBank/DDBJ whole genome shotgun (WGS) entry which is preliminary data.</text>
</comment>
<evidence type="ECO:0000259" key="3">
    <source>
        <dbReference type="Pfam" id="PF16321"/>
    </source>
</evidence>
<dbReference type="Gene3D" id="3.30.160.100">
    <property type="entry name" value="Ribosome hibernation promotion factor-like"/>
    <property type="match status" value="1"/>
</dbReference>
<dbReference type="PANTHER" id="PTHR33231">
    <property type="entry name" value="30S RIBOSOMAL PROTEIN"/>
    <property type="match status" value="1"/>
</dbReference>
<dbReference type="InterPro" id="IPR050574">
    <property type="entry name" value="HPF/YfiA_ribosome-assoc"/>
</dbReference>
<dbReference type="InterPro" id="IPR036567">
    <property type="entry name" value="RHF-like"/>
</dbReference>